<evidence type="ECO:0000313" key="1">
    <source>
        <dbReference type="EMBL" id="NVK80007.1"/>
    </source>
</evidence>
<dbReference type="AlphaFoldDB" id="A0A7Y7B6R6"/>
<dbReference type="Proteomes" id="UP000587462">
    <property type="component" value="Unassembled WGS sequence"/>
</dbReference>
<dbReference type="Gene3D" id="3.10.450.50">
    <property type="match status" value="1"/>
</dbReference>
<reference evidence="1 2" key="1">
    <citation type="submission" date="2020-04" db="EMBL/GenBank/DDBJ databases">
        <title>Draft Genome Sequence of Streptomyces morookaense DSM 40503, an 8-azaguanine-producing strain.</title>
        <authorList>
            <person name="Qi J."/>
            <person name="Gao J.-M."/>
        </authorList>
    </citation>
    <scope>NUCLEOTIDE SEQUENCE [LARGE SCALE GENOMIC DNA]</scope>
    <source>
        <strain evidence="1 2">DSM 40503</strain>
    </source>
</reference>
<evidence type="ECO:0000313" key="2">
    <source>
        <dbReference type="Proteomes" id="UP000587462"/>
    </source>
</evidence>
<gene>
    <name evidence="1" type="ORF">HG542_20355</name>
</gene>
<name>A0A7Y7B6R6_STRMO</name>
<organism evidence="1 2">
    <name type="scientific">Streptomyces morookaense</name>
    <name type="common">Streptoverticillium morookaense</name>
    <dbReference type="NCBI Taxonomy" id="1970"/>
    <lineage>
        <taxon>Bacteria</taxon>
        <taxon>Bacillati</taxon>
        <taxon>Actinomycetota</taxon>
        <taxon>Actinomycetes</taxon>
        <taxon>Kitasatosporales</taxon>
        <taxon>Streptomycetaceae</taxon>
        <taxon>Streptomyces</taxon>
    </lineage>
</organism>
<accession>A0A7Y7B6R6</accession>
<evidence type="ECO:0008006" key="3">
    <source>
        <dbReference type="Google" id="ProtNLM"/>
    </source>
</evidence>
<keyword evidence="2" id="KW-1185">Reference proteome</keyword>
<sequence length="122" mass="13507">MPERTGNSASAVDRVADFYGAYIDVLNGRGRSHLADELREFYLTDDFRARLGTWEKEHGGDGVLRAQGLPTSWAVAYNDSGMGHVWTRVTLTWTGNGHSTHTVLAVQSDQSSLRISDIHEDT</sequence>
<protein>
    <recommendedName>
        <fullName evidence="3">Nuclear transport factor 2 family protein</fullName>
    </recommendedName>
</protein>
<comment type="caution">
    <text evidence="1">The sequence shown here is derived from an EMBL/GenBank/DDBJ whole genome shotgun (WGS) entry which is preliminary data.</text>
</comment>
<dbReference type="EMBL" id="JABBXF010000046">
    <property type="protein sequence ID" value="NVK80007.1"/>
    <property type="molecule type" value="Genomic_DNA"/>
</dbReference>
<proteinExistence type="predicted"/>